<dbReference type="STRING" id="211114.SAMN04489726_1808"/>
<dbReference type="SUPFAM" id="SSF109854">
    <property type="entry name" value="DinB/YfiT-like putative metalloenzymes"/>
    <property type="match status" value="1"/>
</dbReference>
<reference evidence="1 2" key="1">
    <citation type="submission" date="2016-10" db="EMBL/GenBank/DDBJ databases">
        <authorList>
            <person name="de Groot N.N."/>
        </authorList>
    </citation>
    <scope>NUCLEOTIDE SEQUENCE [LARGE SCALE GENOMIC DNA]</scope>
    <source>
        <strain evidence="1 2">DSM 44149</strain>
    </source>
</reference>
<protein>
    <recommendedName>
        <fullName evidence="3">DinB family protein</fullName>
    </recommendedName>
</protein>
<dbReference type="Gene3D" id="1.20.120.450">
    <property type="entry name" value="dinb family like domain"/>
    <property type="match status" value="1"/>
</dbReference>
<dbReference type="Proteomes" id="UP000183376">
    <property type="component" value="Chromosome I"/>
</dbReference>
<evidence type="ECO:0000313" key="2">
    <source>
        <dbReference type="Proteomes" id="UP000183376"/>
    </source>
</evidence>
<evidence type="ECO:0000313" key="1">
    <source>
        <dbReference type="EMBL" id="SDM47454.1"/>
    </source>
</evidence>
<dbReference type="InterPro" id="IPR034660">
    <property type="entry name" value="DinB/YfiT-like"/>
</dbReference>
<evidence type="ECO:0008006" key="3">
    <source>
        <dbReference type="Google" id="ProtNLM"/>
    </source>
</evidence>
<keyword evidence="2" id="KW-1185">Reference proteome</keyword>
<dbReference type="InterPro" id="IPR007061">
    <property type="entry name" value="MST-like"/>
</dbReference>
<dbReference type="EMBL" id="LT629701">
    <property type="protein sequence ID" value="SDM47454.1"/>
    <property type="molecule type" value="Genomic_DNA"/>
</dbReference>
<sequence length="169" mass="19389">MTHRKRPAFTADERTQLIGWLDMQREIIQWKCEGVSDSDAHRAVLPSSPHMTMAGLLAHLRWVEQTWFEVMLLDAPADGPQFDPDDSDADMKVDGIPLARLLAEYETQWRKSNEIVARHSLDDIGRNRDWAVGRASVRWILLHMIEETARHAGHMDAIRELLDGATGYY</sequence>
<dbReference type="OrthoDB" id="4548523at2"/>
<organism evidence="1 2">
    <name type="scientific">Allokutzneria albata</name>
    <name type="common">Kibdelosporangium albatum</name>
    <dbReference type="NCBI Taxonomy" id="211114"/>
    <lineage>
        <taxon>Bacteria</taxon>
        <taxon>Bacillati</taxon>
        <taxon>Actinomycetota</taxon>
        <taxon>Actinomycetes</taxon>
        <taxon>Pseudonocardiales</taxon>
        <taxon>Pseudonocardiaceae</taxon>
        <taxon>Allokutzneria</taxon>
    </lineage>
</organism>
<dbReference type="AlphaFoldDB" id="A0A1G9TIZ4"/>
<proteinExistence type="predicted"/>
<name>A0A1G9TIZ4_ALLAB</name>
<dbReference type="RefSeq" id="WP_030431706.1">
    <property type="nucleotide sequence ID" value="NZ_JOEF01000020.1"/>
</dbReference>
<accession>A0A1G9TIZ4</accession>
<gene>
    <name evidence="1" type="ORF">SAMN04489726_1808</name>
</gene>
<dbReference type="eggNOG" id="COG2318">
    <property type="taxonomic scope" value="Bacteria"/>
</dbReference>
<dbReference type="Pfam" id="PF04978">
    <property type="entry name" value="MST"/>
    <property type="match status" value="1"/>
</dbReference>